<accession>A0AAU6Q2C9</accession>
<dbReference type="InterPro" id="IPR015421">
    <property type="entry name" value="PyrdxlP-dep_Trfase_major"/>
</dbReference>
<dbReference type="InterPro" id="IPR015424">
    <property type="entry name" value="PyrdxlP-dep_Trfase"/>
</dbReference>
<dbReference type="InterPro" id="IPR020578">
    <property type="entry name" value="Aminotrans_V_PyrdxlP_BS"/>
</dbReference>
<dbReference type="Gene3D" id="3.40.640.10">
    <property type="entry name" value="Type I PLP-dependent aspartate aminotransferase-like (Major domain)"/>
    <property type="match status" value="1"/>
</dbReference>
<evidence type="ECO:0000313" key="11">
    <source>
        <dbReference type="EMBL" id="WYF44757.1"/>
    </source>
</evidence>
<evidence type="ECO:0000256" key="6">
    <source>
        <dbReference type="PIRSR" id="PIRSR000524-1"/>
    </source>
</evidence>
<dbReference type="GO" id="GO:0004760">
    <property type="term" value="F:L-serine-pyruvate transaminase activity"/>
    <property type="evidence" value="ECO:0007669"/>
    <property type="project" value="TreeGrafter"/>
</dbReference>
<evidence type="ECO:0000256" key="8">
    <source>
        <dbReference type="RuleBase" id="RU004075"/>
    </source>
</evidence>
<evidence type="ECO:0000256" key="4">
    <source>
        <dbReference type="ARBA" id="ARBA00022679"/>
    </source>
</evidence>
<keyword evidence="5 7" id="KW-0663">Pyridoxal phosphate</keyword>
<feature type="domain" description="Aminotransferase class V" evidence="10">
    <location>
        <begin position="30"/>
        <end position="332"/>
    </location>
</feature>
<dbReference type="FunFam" id="3.40.640.10:FF:000027">
    <property type="entry name" value="Serine--pyruvate aminotransferase, mitochondrial"/>
    <property type="match status" value="1"/>
</dbReference>
<dbReference type="PANTHER" id="PTHR21152:SF40">
    <property type="entry name" value="ALANINE--GLYOXYLATE AMINOTRANSFERASE"/>
    <property type="match status" value="1"/>
</dbReference>
<reference evidence="11" key="1">
    <citation type="submission" date="2024-03" db="EMBL/GenBank/DDBJ databases">
        <title>Deinococcus weizhi sp. nov., isolated from human skin.</title>
        <authorList>
            <person name="Wei Z."/>
            <person name="Tian F."/>
            <person name="Yang C."/>
            <person name="Xin L.T."/>
            <person name="Wen Z.J."/>
            <person name="Lan K.C."/>
            <person name="Yu L."/>
            <person name="Zhe W."/>
            <person name="Dan F.D."/>
            <person name="Jun W."/>
            <person name="Rui Z."/>
            <person name="Yong X.J."/>
            <person name="Ting Y."/>
            <person name="Wei X."/>
            <person name="Xu Z.G."/>
            <person name="Xin Z."/>
            <person name="Dong F.G."/>
            <person name="Ni X.M."/>
            <person name="Zheng M.G."/>
            <person name="Chun Y."/>
            <person name="Qian W.X."/>
        </authorList>
    </citation>
    <scope>NUCLEOTIDE SEQUENCE</scope>
    <source>
        <strain evidence="11">VB142</strain>
    </source>
</reference>
<evidence type="ECO:0000256" key="9">
    <source>
        <dbReference type="RuleBase" id="RU004504"/>
    </source>
</evidence>
<evidence type="ECO:0000256" key="1">
    <source>
        <dbReference type="ARBA" id="ARBA00001933"/>
    </source>
</evidence>
<dbReference type="InterPro" id="IPR015422">
    <property type="entry name" value="PyrdxlP-dep_Trfase_small"/>
</dbReference>
<comment type="similarity">
    <text evidence="2 8">Belongs to the class-V pyridoxal-phosphate-dependent aminotransferase family.</text>
</comment>
<gene>
    <name evidence="11" type="ORF">WDJ50_01180</name>
</gene>
<dbReference type="PROSITE" id="PS00595">
    <property type="entry name" value="AA_TRANSFER_CLASS_5"/>
    <property type="match status" value="1"/>
</dbReference>
<feature type="binding site" evidence="6">
    <location>
        <position position="341"/>
    </location>
    <ligand>
        <name>substrate</name>
    </ligand>
</feature>
<dbReference type="GO" id="GO:0008453">
    <property type="term" value="F:alanine-glyoxylate transaminase activity"/>
    <property type="evidence" value="ECO:0007669"/>
    <property type="project" value="TreeGrafter"/>
</dbReference>
<dbReference type="InterPro" id="IPR000192">
    <property type="entry name" value="Aminotrans_V_dom"/>
</dbReference>
<dbReference type="AlphaFoldDB" id="A0AAU6Q2C9"/>
<evidence type="ECO:0000256" key="3">
    <source>
        <dbReference type="ARBA" id="ARBA00022576"/>
    </source>
</evidence>
<feature type="modified residue" description="N6-(pyridoxal phosphate)lysine" evidence="7">
    <location>
        <position position="195"/>
    </location>
</feature>
<evidence type="ECO:0000256" key="2">
    <source>
        <dbReference type="ARBA" id="ARBA00009236"/>
    </source>
</evidence>
<name>A0AAU6Q2C9_9DEIO</name>
<comment type="cofactor">
    <cofactor evidence="1 7 9">
        <name>pyridoxal 5'-phosphate</name>
        <dbReference type="ChEBI" id="CHEBI:597326"/>
    </cofactor>
</comment>
<dbReference type="InterPro" id="IPR024169">
    <property type="entry name" value="SP_NH2Trfase/AEP_transaminase"/>
</dbReference>
<dbReference type="PANTHER" id="PTHR21152">
    <property type="entry name" value="AMINOTRANSFERASE CLASS V"/>
    <property type="match status" value="1"/>
</dbReference>
<evidence type="ECO:0000256" key="7">
    <source>
        <dbReference type="PIRSR" id="PIRSR000524-50"/>
    </source>
</evidence>
<proteinExistence type="inferred from homology"/>
<dbReference type="Pfam" id="PF00266">
    <property type="entry name" value="Aminotran_5"/>
    <property type="match status" value="1"/>
</dbReference>
<evidence type="ECO:0000259" key="10">
    <source>
        <dbReference type="Pfam" id="PF00266"/>
    </source>
</evidence>
<dbReference type="RefSeq" id="WP_339095938.1">
    <property type="nucleotide sequence ID" value="NZ_CP149782.1"/>
</dbReference>
<dbReference type="EMBL" id="CP149782">
    <property type="protein sequence ID" value="WYF44757.1"/>
    <property type="molecule type" value="Genomic_DNA"/>
</dbReference>
<sequence length="390" mass="42393">MFEDTHDEHVLLTPGPTPIHPLAQKALIRSMLGHMDPEVFALNSEIQRDLQVMYGTEPEGFTALLAGTGSLGMEAGFANLVEAGDEVLVCANGSFGRRMAEMAARYGAKVRLVTAPLGEAIRPADVAAHLDDDIAMVAVVHGETSTGVLNPVPEIAELVRGTGALLTVDAVTTAGMEPFHMQAWGVDYAYTGAQKCLSAPPGLAPISISERAFARFAARRTQTPLWYCDFEGLRDYWVDHTYHHTVPVNLHFAFHAALRAALDEGLETRQARVRLMGRVIERTLEPLGFSHYVRRPEDRLPTVLALRLPEGFDDAGVRKALREREISVTGGLGPTAGVIWRLGLMGESARPGPYRRLMAELQDLLGEPGLLARYEEVLTEELAGGTLALA</sequence>
<evidence type="ECO:0000256" key="5">
    <source>
        <dbReference type="ARBA" id="ARBA00022898"/>
    </source>
</evidence>
<protein>
    <submittedName>
        <fullName evidence="11">Alanine--glyoxylate aminotransferase family protein</fullName>
    </submittedName>
</protein>
<organism evidence="11">
    <name type="scientific">Deinococcus sp. VB142</name>
    <dbReference type="NCBI Taxonomy" id="3112952"/>
    <lineage>
        <taxon>Bacteria</taxon>
        <taxon>Thermotogati</taxon>
        <taxon>Deinococcota</taxon>
        <taxon>Deinococci</taxon>
        <taxon>Deinococcales</taxon>
        <taxon>Deinococcaceae</taxon>
        <taxon>Deinococcus</taxon>
    </lineage>
</organism>
<keyword evidence="3 11" id="KW-0032">Aminotransferase</keyword>
<dbReference type="Gene3D" id="3.90.1150.10">
    <property type="entry name" value="Aspartate Aminotransferase, domain 1"/>
    <property type="match status" value="1"/>
</dbReference>
<dbReference type="PIRSF" id="PIRSF000524">
    <property type="entry name" value="SPT"/>
    <property type="match status" value="1"/>
</dbReference>
<keyword evidence="4" id="KW-0808">Transferase</keyword>
<dbReference type="CDD" id="cd06451">
    <property type="entry name" value="AGAT_like"/>
    <property type="match status" value="1"/>
</dbReference>
<dbReference type="SUPFAM" id="SSF53383">
    <property type="entry name" value="PLP-dependent transferases"/>
    <property type="match status" value="1"/>
</dbReference>
<dbReference type="GO" id="GO:0019265">
    <property type="term" value="P:glycine biosynthetic process, by transamination of glyoxylate"/>
    <property type="evidence" value="ECO:0007669"/>
    <property type="project" value="TreeGrafter"/>
</dbReference>